<evidence type="ECO:0000256" key="8">
    <source>
        <dbReference type="ARBA" id="ARBA00050776"/>
    </source>
</evidence>
<keyword evidence="10" id="KW-0032">Aminotransferase</keyword>
<comment type="caution">
    <text evidence="10">The sequence shown here is derived from an EMBL/GenBank/DDBJ whole genome shotgun (WGS) entry which is preliminary data.</text>
</comment>
<keyword evidence="5" id="KW-0663">Pyridoxal phosphate</keyword>
<comment type="catalytic activity">
    <reaction evidence="8">
        <text>(sulfur carrier)-H + L-cysteine = (sulfur carrier)-SH + L-alanine</text>
        <dbReference type="Rhea" id="RHEA:43892"/>
        <dbReference type="Rhea" id="RHEA-COMP:14737"/>
        <dbReference type="Rhea" id="RHEA-COMP:14739"/>
        <dbReference type="ChEBI" id="CHEBI:29917"/>
        <dbReference type="ChEBI" id="CHEBI:35235"/>
        <dbReference type="ChEBI" id="CHEBI:57972"/>
        <dbReference type="ChEBI" id="CHEBI:64428"/>
        <dbReference type="EC" id="2.8.1.7"/>
    </reaction>
</comment>
<dbReference type="PIRSF" id="PIRSF005572">
    <property type="entry name" value="NifS"/>
    <property type="match status" value="1"/>
</dbReference>
<comment type="similarity">
    <text evidence="2">Belongs to the class-V pyridoxal-phosphate-dependent aminotransferase family. NifS/IscS subfamily.</text>
</comment>
<dbReference type="EMBL" id="MBRJ01000062">
    <property type="protein sequence ID" value="OHX40721.1"/>
    <property type="molecule type" value="Genomic_DNA"/>
</dbReference>
<dbReference type="Pfam" id="PF00266">
    <property type="entry name" value="Aminotran_5"/>
    <property type="match status" value="1"/>
</dbReference>
<dbReference type="InterPro" id="IPR015424">
    <property type="entry name" value="PyrdxlP-dep_Trfase"/>
</dbReference>
<dbReference type="Proteomes" id="UP000180194">
    <property type="component" value="Unassembled WGS sequence"/>
</dbReference>
<reference evidence="10 11" key="1">
    <citation type="submission" date="2016-07" db="EMBL/GenBank/DDBJ databases">
        <title>Bacillus oceanisediminis whole genome.</title>
        <authorList>
            <person name="Pal Y."/>
            <person name="Verma A."/>
            <person name="Mual P."/>
            <person name="Srinivasan K."/>
        </authorList>
    </citation>
    <scope>NUCLEOTIDE SEQUENCE [LARGE SCALE GENOMIC DNA]</scope>
    <source>
        <strain evidence="10 11">Bhandara28</strain>
    </source>
</reference>
<keyword evidence="7" id="KW-0411">Iron-sulfur</keyword>
<evidence type="ECO:0000256" key="1">
    <source>
        <dbReference type="ARBA" id="ARBA00001933"/>
    </source>
</evidence>
<evidence type="ECO:0000256" key="5">
    <source>
        <dbReference type="ARBA" id="ARBA00022898"/>
    </source>
</evidence>
<evidence type="ECO:0000256" key="7">
    <source>
        <dbReference type="ARBA" id="ARBA00023014"/>
    </source>
</evidence>
<evidence type="ECO:0000256" key="4">
    <source>
        <dbReference type="ARBA" id="ARBA00022723"/>
    </source>
</evidence>
<keyword evidence="11" id="KW-1185">Reference proteome</keyword>
<evidence type="ECO:0000256" key="3">
    <source>
        <dbReference type="ARBA" id="ARBA00022679"/>
    </source>
</evidence>
<evidence type="ECO:0000313" key="11">
    <source>
        <dbReference type="Proteomes" id="UP000180194"/>
    </source>
</evidence>
<feature type="domain" description="Aminotransferase class V" evidence="9">
    <location>
        <begin position="9"/>
        <end position="374"/>
    </location>
</feature>
<dbReference type="GO" id="GO:0008483">
    <property type="term" value="F:transaminase activity"/>
    <property type="evidence" value="ECO:0007669"/>
    <property type="project" value="UniProtKB-KW"/>
</dbReference>
<evidence type="ECO:0000256" key="2">
    <source>
        <dbReference type="ARBA" id="ARBA00006490"/>
    </source>
</evidence>
<protein>
    <submittedName>
        <fullName evidence="10">Aminotransferase</fullName>
    </submittedName>
</protein>
<dbReference type="PANTHER" id="PTHR11601">
    <property type="entry name" value="CYSTEINE DESULFURYLASE FAMILY MEMBER"/>
    <property type="match status" value="1"/>
</dbReference>
<comment type="cofactor">
    <cofactor evidence="1">
        <name>pyridoxal 5'-phosphate</name>
        <dbReference type="ChEBI" id="CHEBI:597326"/>
    </cofactor>
</comment>
<dbReference type="SUPFAM" id="SSF53383">
    <property type="entry name" value="PLP-dependent transferases"/>
    <property type="match status" value="1"/>
</dbReference>
<sequence>MSSITQRPIYLDYHSTTPIDPRVVSKVTSVMNNIFGNPSSLEHFYGTEAQSLITEAKRQVCNLIKCTSSEVIFTSGATESINLAIQGIVHQARNRRSEKKMEIVVSPIEHRSVLETCFNLEKHGIAKITKLNIKPDGNIDYSHLRTVCSAQPILLCVMAANHEIGTINNINNIGEIAKQFNVPFLCDATQAVGKVDIDFNKSNATFLALSSHKFYGPKGIGALVIRKGTAINPLFYGGGQQMGLRPGTLNVPGIAGFGEACRLRALEMNYDEKLIKNKRDKLQNLLIQLVPEIIINGDLSNRLSGNLNISIPGLKNTDLIFLIRSKIAISTSSACSSGKESSHVLKALGLSEDIIKSSLRIGIGKFTTEKDIDRSAKILADSINILKR</sequence>
<evidence type="ECO:0000259" key="9">
    <source>
        <dbReference type="Pfam" id="PF00266"/>
    </source>
</evidence>
<evidence type="ECO:0000313" key="10">
    <source>
        <dbReference type="EMBL" id="OHX40721.1"/>
    </source>
</evidence>
<dbReference type="Gene3D" id="3.40.640.10">
    <property type="entry name" value="Type I PLP-dependent aspartate aminotransferase-like (Major domain)"/>
    <property type="match status" value="1"/>
</dbReference>
<evidence type="ECO:0000256" key="6">
    <source>
        <dbReference type="ARBA" id="ARBA00023004"/>
    </source>
</evidence>
<accession>A0ABX3CKS4</accession>
<keyword evidence="3" id="KW-0808">Transferase</keyword>
<keyword evidence="6" id="KW-0408">Iron</keyword>
<dbReference type="InterPro" id="IPR016454">
    <property type="entry name" value="Cysteine_dSase"/>
</dbReference>
<dbReference type="InterPro" id="IPR015422">
    <property type="entry name" value="PyrdxlP-dep_Trfase_small"/>
</dbReference>
<gene>
    <name evidence="10" type="ORF">BBV17_29110</name>
</gene>
<name>A0ABX3CKS4_9BACI</name>
<proteinExistence type="inferred from homology"/>
<dbReference type="Gene3D" id="1.10.260.50">
    <property type="match status" value="1"/>
</dbReference>
<keyword evidence="4" id="KW-0479">Metal-binding</keyword>
<dbReference type="InterPro" id="IPR000192">
    <property type="entry name" value="Aminotrans_V_dom"/>
</dbReference>
<organism evidence="10 11">
    <name type="scientific">Cytobacillus oceanisediminis</name>
    <dbReference type="NCBI Taxonomy" id="665099"/>
    <lineage>
        <taxon>Bacteria</taxon>
        <taxon>Bacillati</taxon>
        <taxon>Bacillota</taxon>
        <taxon>Bacilli</taxon>
        <taxon>Bacillales</taxon>
        <taxon>Bacillaceae</taxon>
        <taxon>Cytobacillus</taxon>
    </lineage>
</organism>
<dbReference type="RefSeq" id="WP_071160059.1">
    <property type="nucleotide sequence ID" value="NZ_MBRJ01000062.1"/>
</dbReference>
<dbReference type="InterPro" id="IPR015421">
    <property type="entry name" value="PyrdxlP-dep_Trfase_major"/>
</dbReference>
<dbReference type="Gene3D" id="3.90.1150.10">
    <property type="entry name" value="Aspartate Aminotransferase, domain 1"/>
    <property type="match status" value="1"/>
</dbReference>
<dbReference type="PANTHER" id="PTHR11601:SF34">
    <property type="entry name" value="CYSTEINE DESULFURASE"/>
    <property type="match status" value="1"/>
</dbReference>